<reference evidence="3" key="1">
    <citation type="submission" date="2019-07" db="EMBL/GenBank/DDBJ databases">
        <authorList>
            <person name="Dittberner H."/>
        </authorList>
    </citation>
    <scope>NUCLEOTIDE SEQUENCE [LARGE SCALE GENOMIC DNA]</scope>
</reference>
<accession>A0A565AXL5</accession>
<dbReference type="InterPro" id="IPR013097">
    <property type="entry name" value="Dabb"/>
</dbReference>
<evidence type="ECO:0000259" key="2">
    <source>
        <dbReference type="PROSITE" id="PS51502"/>
    </source>
</evidence>
<dbReference type="OrthoDB" id="42919at2759"/>
<gene>
    <name evidence="3" type="ORF">ANE_LOCUS4248</name>
</gene>
<comment type="subunit">
    <text evidence="1">Homodimer.</text>
</comment>
<dbReference type="AlphaFoldDB" id="A0A565AXL5"/>
<proteinExistence type="predicted"/>
<keyword evidence="4" id="KW-1185">Reference proteome</keyword>
<feature type="domain" description="Stress-response A/B barrel" evidence="2">
    <location>
        <begin position="11"/>
        <end position="77"/>
    </location>
</feature>
<dbReference type="InterPro" id="IPR044662">
    <property type="entry name" value="HS1/DABB1-like"/>
</dbReference>
<evidence type="ECO:0000313" key="4">
    <source>
        <dbReference type="Proteomes" id="UP000489600"/>
    </source>
</evidence>
<dbReference type="PANTHER" id="PTHR33178">
    <property type="match status" value="1"/>
</dbReference>
<dbReference type="EMBL" id="CABITT030000002">
    <property type="protein sequence ID" value="VVA93803.1"/>
    <property type="molecule type" value="Genomic_DNA"/>
</dbReference>
<dbReference type="InterPro" id="IPR011008">
    <property type="entry name" value="Dimeric_a/b-barrel"/>
</dbReference>
<sequence>MSSSSPPNQIIEHIVLFKVKDDNDSNKITSMINNLNALVSLNQILHISAAPLHRVRSTSAFTHDLHSRYGSKEDMNS</sequence>
<dbReference type="SUPFAM" id="SSF54909">
    <property type="entry name" value="Dimeric alpha+beta barrel"/>
    <property type="match status" value="1"/>
</dbReference>
<evidence type="ECO:0000313" key="3">
    <source>
        <dbReference type="EMBL" id="VVA93803.1"/>
    </source>
</evidence>
<name>A0A565AXL5_9BRAS</name>
<dbReference type="Proteomes" id="UP000489600">
    <property type="component" value="Unassembled WGS sequence"/>
</dbReference>
<comment type="caution">
    <text evidence="3">The sequence shown here is derived from an EMBL/GenBank/DDBJ whole genome shotgun (WGS) entry which is preliminary data.</text>
</comment>
<dbReference type="Gene3D" id="3.30.70.100">
    <property type="match status" value="1"/>
</dbReference>
<organism evidence="3 4">
    <name type="scientific">Arabis nemorensis</name>
    <dbReference type="NCBI Taxonomy" id="586526"/>
    <lineage>
        <taxon>Eukaryota</taxon>
        <taxon>Viridiplantae</taxon>
        <taxon>Streptophyta</taxon>
        <taxon>Embryophyta</taxon>
        <taxon>Tracheophyta</taxon>
        <taxon>Spermatophyta</taxon>
        <taxon>Magnoliopsida</taxon>
        <taxon>eudicotyledons</taxon>
        <taxon>Gunneridae</taxon>
        <taxon>Pentapetalae</taxon>
        <taxon>rosids</taxon>
        <taxon>malvids</taxon>
        <taxon>Brassicales</taxon>
        <taxon>Brassicaceae</taxon>
        <taxon>Arabideae</taxon>
        <taxon>Arabis</taxon>
    </lineage>
</organism>
<dbReference type="PROSITE" id="PS51502">
    <property type="entry name" value="S_R_A_B_BARREL"/>
    <property type="match status" value="1"/>
</dbReference>
<dbReference type="PANTHER" id="PTHR33178:SF3">
    <property type="entry name" value="STRESS-RESPONSE A_B BARREL DOMAIN-CONTAINING PROTEIN UP3"/>
    <property type="match status" value="1"/>
</dbReference>
<evidence type="ECO:0000256" key="1">
    <source>
        <dbReference type="ARBA" id="ARBA00011738"/>
    </source>
</evidence>
<protein>
    <recommendedName>
        <fullName evidence="2">Stress-response A/B barrel domain-containing protein</fullName>
    </recommendedName>
</protein>
<dbReference type="Pfam" id="PF07876">
    <property type="entry name" value="Dabb"/>
    <property type="match status" value="1"/>
</dbReference>